<protein>
    <recommendedName>
        <fullName evidence="18">ZZ-type domain-containing protein</fullName>
    </recommendedName>
</protein>
<dbReference type="GO" id="GO:0008270">
    <property type="term" value="F:zinc ion binding"/>
    <property type="evidence" value="ECO:0007669"/>
    <property type="project" value="UniProtKB-KW"/>
</dbReference>
<dbReference type="Pfam" id="PF00249">
    <property type="entry name" value="Myb_DNA-binding"/>
    <property type="match status" value="1"/>
</dbReference>
<evidence type="ECO:0000256" key="1">
    <source>
        <dbReference type="ARBA" id="ARBA00004123"/>
    </source>
</evidence>
<evidence type="ECO:0000256" key="4">
    <source>
        <dbReference type="ARBA" id="ARBA00022771"/>
    </source>
</evidence>
<dbReference type="InterPro" id="IPR036388">
    <property type="entry name" value="WH-like_DNA-bd_sf"/>
</dbReference>
<dbReference type="InterPro" id="IPR041984">
    <property type="entry name" value="Rsc8/Ssr1/Ssr2_ZZ"/>
</dbReference>
<dbReference type="AlphaFoldDB" id="A0A5J5BV62"/>
<dbReference type="InterPro" id="IPR032451">
    <property type="entry name" value="SMARCC_C"/>
</dbReference>
<dbReference type="SMART" id="SM00717">
    <property type="entry name" value="SANT"/>
    <property type="match status" value="1"/>
</dbReference>
<evidence type="ECO:0000313" key="17">
    <source>
        <dbReference type="Proteomes" id="UP000325577"/>
    </source>
</evidence>
<evidence type="ECO:0000259" key="15">
    <source>
        <dbReference type="PROSITE" id="PS51294"/>
    </source>
</evidence>
<evidence type="ECO:0000256" key="7">
    <source>
        <dbReference type="ARBA" id="ARBA00023125"/>
    </source>
</evidence>
<feature type="compositionally biased region" description="Basic and acidic residues" evidence="11">
    <location>
        <begin position="659"/>
        <end position="673"/>
    </location>
</feature>
<evidence type="ECO:0000259" key="12">
    <source>
        <dbReference type="PROSITE" id="PS50090"/>
    </source>
</evidence>
<feature type="compositionally biased region" description="Low complexity" evidence="11">
    <location>
        <begin position="10"/>
        <end position="28"/>
    </location>
</feature>
<keyword evidence="5" id="KW-0862">Zinc</keyword>
<dbReference type="PROSITE" id="PS51294">
    <property type="entry name" value="HTH_MYB"/>
    <property type="match status" value="1"/>
</dbReference>
<evidence type="ECO:0000259" key="14">
    <source>
        <dbReference type="PROSITE" id="PS51293"/>
    </source>
</evidence>
<comment type="subcellular location">
    <subcellularLocation>
        <location evidence="1">Nucleus</location>
    </subcellularLocation>
</comment>
<dbReference type="InterPro" id="IPR017884">
    <property type="entry name" value="SANT_dom"/>
</dbReference>
<feature type="region of interest" description="Disordered" evidence="11">
    <location>
        <begin position="652"/>
        <end position="673"/>
    </location>
</feature>
<keyword evidence="17" id="KW-1185">Reference proteome</keyword>
<dbReference type="Pfam" id="PF16495">
    <property type="entry name" value="SWIRM-assoc_1"/>
    <property type="match status" value="1"/>
</dbReference>
<dbReference type="Gene3D" id="1.10.10.10">
    <property type="entry name" value="Winged helix-like DNA-binding domain superfamily/Winged helix DNA-binding domain"/>
    <property type="match status" value="1"/>
</dbReference>
<dbReference type="GO" id="GO:0003677">
    <property type="term" value="F:DNA binding"/>
    <property type="evidence" value="ECO:0007669"/>
    <property type="project" value="UniProtKB-KW"/>
</dbReference>
<dbReference type="SMART" id="SM00291">
    <property type="entry name" value="ZnF_ZZ"/>
    <property type="match status" value="1"/>
</dbReference>
<dbReference type="PROSITE" id="PS01357">
    <property type="entry name" value="ZF_ZZ_1"/>
    <property type="match status" value="1"/>
</dbReference>
<evidence type="ECO:0000256" key="9">
    <source>
        <dbReference type="ARBA" id="ARBA00023242"/>
    </source>
</evidence>
<dbReference type="InterPro" id="IPR009057">
    <property type="entry name" value="Homeodomain-like_sf"/>
</dbReference>
<dbReference type="EMBL" id="CM018033">
    <property type="protein sequence ID" value="KAA8545960.1"/>
    <property type="molecule type" value="Genomic_DNA"/>
</dbReference>
<feature type="domain" description="SANT" evidence="14">
    <location>
        <begin position="304"/>
        <end position="355"/>
    </location>
</feature>
<dbReference type="PROSITE" id="PS50135">
    <property type="entry name" value="ZF_ZZ_2"/>
    <property type="match status" value="1"/>
</dbReference>
<dbReference type="GO" id="GO:0005634">
    <property type="term" value="C:nucleus"/>
    <property type="evidence" value="ECO:0007669"/>
    <property type="project" value="UniProtKB-SubCell"/>
</dbReference>
<dbReference type="OrthoDB" id="118550at2759"/>
<dbReference type="PROSITE" id="PS50090">
    <property type="entry name" value="MYB_LIKE"/>
    <property type="match status" value="1"/>
</dbReference>
<dbReference type="CDD" id="cd02336">
    <property type="entry name" value="ZZ_RSC8"/>
    <property type="match status" value="1"/>
</dbReference>
<feature type="compositionally biased region" description="Basic and acidic residues" evidence="11">
    <location>
        <begin position="507"/>
        <end position="543"/>
    </location>
</feature>
<keyword evidence="8" id="KW-0804">Transcription</keyword>
<dbReference type="InterPro" id="IPR043145">
    <property type="entry name" value="Znf_ZZ_sf"/>
</dbReference>
<keyword evidence="9" id="KW-0539">Nucleus</keyword>
<keyword evidence="6" id="KW-0805">Transcription regulation</keyword>
<dbReference type="PROSITE" id="PS51293">
    <property type="entry name" value="SANT"/>
    <property type="match status" value="1"/>
</dbReference>
<dbReference type="PANTHER" id="PTHR12802:SF41">
    <property type="entry name" value="BRAHMA ASSOCIATED PROTEIN 155 KDA"/>
    <property type="match status" value="1"/>
</dbReference>
<feature type="compositionally biased region" description="Basic and acidic residues" evidence="11">
    <location>
        <begin position="592"/>
        <end position="610"/>
    </location>
</feature>
<feature type="region of interest" description="Disordered" evidence="11">
    <location>
        <begin position="86"/>
        <end position="106"/>
    </location>
</feature>
<evidence type="ECO:0008006" key="18">
    <source>
        <dbReference type="Google" id="ProtNLM"/>
    </source>
</evidence>
<evidence type="ECO:0000313" key="16">
    <source>
        <dbReference type="EMBL" id="KAA8545960.1"/>
    </source>
</evidence>
<keyword evidence="4 10" id="KW-0863">Zinc-finger</keyword>
<evidence type="ECO:0000256" key="2">
    <source>
        <dbReference type="ARBA" id="ARBA00022473"/>
    </source>
</evidence>
<dbReference type="Gene3D" id="3.30.60.90">
    <property type="match status" value="1"/>
</dbReference>
<evidence type="ECO:0000256" key="11">
    <source>
        <dbReference type="SAM" id="MobiDB-lite"/>
    </source>
</evidence>
<feature type="domain" description="ZZ-type" evidence="13">
    <location>
        <begin position="247"/>
        <end position="301"/>
    </location>
</feature>
<evidence type="ECO:0000256" key="6">
    <source>
        <dbReference type="ARBA" id="ARBA00023015"/>
    </source>
</evidence>
<feature type="region of interest" description="Disordered" evidence="11">
    <location>
        <begin position="1"/>
        <end position="73"/>
    </location>
</feature>
<dbReference type="CDD" id="cd00167">
    <property type="entry name" value="SANT"/>
    <property type="match status" value="1"/>
</dbReference>
<accession>A0A5J5BV62</accession>
<evidence type="ECO:0000256" key="5">
    <source>
        <dbReference type="ARBA" id="ARBA00022833"/>
    </source>
</evidence>
<feature type="compositionally biased region" description="Polar residues" evidence="11">
    <location>
        <begin position="49"/>
        <end position="66"/>
    </location>
</feature>
<feature type="compositionally biased region" description="Basic residues" evidence="11">
    <location>
        <begin position="39"/>
        <end position="48"/>
    </location>
</feature>
<dbReference type="FunFam" id="1.10.10.60:FF:000014">
    <property type="entry name" value="SWI/SNF complex subunit SMARCC2 isoform C"/>
    <property type="match status" value="1"/>
</dbReference>
<proteinExistence type="predicted"/>
<name>A0A5J5BV62_9ASTE</name>
<feature type="domain" description="HTH myb-type" evidence="15">
    <location>
        <begin position="307"/>
        <end position="343"/>
    </location>
</feature>
<dbReference type="InterPro" id="IPR001005">
    <property type="entry name" value="SANT/Myb"/>
</dbReference>
<feature type="domain" description="Myb-like" evidence="12">
    <location>
        <begin position="307"/>
        <end position="351"/>
    </location>
</feature>
<dbReference type="Gene3D" id="1.10.10.60">
    <property type="entry name" value="Homeodomain-like"/>
    <property type="match status" value="1"/>
</dbReference>
<dbReference type="InterPro" id="IPR000433">
    <property type="entry name" value="Znf_ZZ"/>
</dbReference>
<reference evidence="16 17" key="1">
    <citation type="submission" date="2019-09" db="EMBL/GenBank/DDBJ databases">
        <title>A chromosome-level genome assembly of the Chinese tupelo Nyssa sinensis.</title>
        <authorList>
            <person name="Yang X."/>
            <person name="Kang M."/>
            <person name="Yang Y."/>
            <person name="Xiong H."/>
            <person name="Wang M."/>
            <person name="Zhang Z."/>
            <person name="Wang Z."/>
            <person name="Wu H."/>
            <person name="Ma T."/>
            <person name="Liu J."/>
            <person name="Xi Z."/>
        </authorList>
    </citation>
    <scope>NUCLEOTIDE SEQUENCE [LARGE SCALE GENOMIC DNA]</scope>
    <source>
        <strain evidence="16">J267</strain>
        <tissue evidence="16">Leaf</tissue>
    </source>
</reference>
<dbReference type="SUPFAM" id="SSF57850">
    <property type="entry name" value="RING/U-box"/>
    <property type="match status" value="1"/>
</dbReference>
<evidence type="ECO:0000256" key="3">
    <source>
        <dbReference type="ARBA" id="ARBA00022723"/>
    </source>
</evidence>
<sequence length="744" mass="81087">MEEKRKDAGAQPAAITVANAATATPTKTSDTAAAVPPSSRRRGQKRKASNYNSGNTSTPLTTSSKRQAPPASVAAHIDAVVKNEAEAVAPPESGGGQAAKAAAEESNAAKEDLEALEAKIVAEYETIRSRDANAHVVPIPSGWFCWTRVHPLEERALPSFFDGKSENRTPEIYMEIQTGSVMENVDANEAVKTDSLVERLYHFETEQLRPPVVTRTNVTTPAAPSGLFPESAIAEELARPDGPDVEFLEYHCNSCAADCSRKRFHCQKQADFDLCTECFNNGKFGSDMFPSDFILMEPAEVHGVSGGKWTDQETLLLLEALELYKENWNEIAEHVATKTKAQCILHFVQMPIEDTFLDCDDESDAIHKENATLVLNNIDSSASKDAPETTESKTSLNEIQHLSSPMVTSKPEDASELKVDQETIENCVLKALREAFEAVGSLPTVEDQLLFAEAGNPVMALAAFLVRLVEPNVATASAHSSLKSISGASSGIQLAARHFFLLEDPPDDKKKSDVSERAVDEAAEQDAQKAENQDDGKQIEEKSNSVLDGSNSSNDHNNEKKQGLYNRRKGRVNNPDLPEDQAPSTKEDSDDLTSKEELPPSSAKESRDEVSVGGSSQCAEVPKDVAMLPDCLPTAYKEPVQPVTWMVEHGENTDEEEAKESKNEIENPSETKNDHNIDRIKRAAVTAISAAAVKAKLLANQEEEQIQQLATLLIEKQRFPLITVVQVGEQVGFLFRYGNCGNEG</sequence>
<dbReference type="InterPro" id="IPR017930">
    <property type="entry name" value="Myb_dom"/>
</dbReference>
<keyword evidence="2" id="KW-0217">Developmental protein</keyword>
<evidence type="ECO:0000259" key="13">
    <source>
        <dbReference type="PROSITE" id="PS50135"/>
    </source>
</evidence>
<gene>
    <name evidence="16" type="ORF">F0562_020589</name>
</gene>
<dbReference type="Pfam" id="PF00569">
    <property type="entry name" value="ZZ"/>
    <property type="match status" value="1"/>
</dbReference>
<evidence type="ECO:0000256" key="10">
    <source>
        <dbReference type="PROSITE-ProRule" id="PRU00228"/>
    </source>
</evidence>
<evidence type="ECO:0000256" key="8">
    <source>
        <dbReference type="ARBA" id="ARBA00023163"/>
    </source>
</evidence>
<organism evidence="16 17">
    <name type="scientific">Nyssa sinensis</name>
    <dbReference type="NCBI Taxonomy" id="561372"/>
    <lineage>
        <taxon>Eukaryota</taxon>
        <taxon>Viridiplantae</taxon>
        <taxon>Streptophyta</taxon>
        <taxon>Embryophyta</taxon>
        <taxon>Tracheophyta</taxon>
        <taxon>Spermatophyta</taxon>
        <taxon>Magnoliopsida</taxon>
        <taxon>eudicotyledons</taxon>
        <taxon>Gunneridae</taxon>
        <taxon>Pentapetalae</taxon>
        <taxon>asterids</taxon>
        <taxon>Cornales</taxon>
        <taxon>Nyssaceae</taxon>
        <taxon>Nyssa</taxon>
    </lineage>
</organism>
<keyword evidence="7" id="KW-0238">DNA-binding</keyword>
<dbReference type="SUPFAM" id="SSF46689">
    <property type="entry name" value="Homeodomain-like"/>
    <property type="match status" value="1"/>
</dbReference>
<dbReference type="PANTHER" id="PTHR12802">
    <property type="entry name" value="SWI/SNF COMPLEX-RELATED"/>
    <property type="match status" value="1"/>
</dbReference>
<keyword evidence="3" id="KW-0479">Metal-binding</keyword>
<dbReference type="Proteomes" id="UP000325577">
    <property type="component" value="Linkage Group LG10"/>
</dbReference>
<feature type="region of interest" description="Disordered" evidence="11">
    <location>
        <begin position="504"/>
        <end position="618"/>
    </location>
</feature>
<feature type="compositionally biased region" description="Polar residues" evidence="11">
    <location>
        <begin position="544"/>
        <end position="555"/>
    </location>
</feature>